<sequence>MKSNFSHVLMLTGAILAFVPIMAVDYLLDTYVRYKEKSLAQEYVEATSSHINAGVMDGVAALRKVIAESPSLCTPTFVSNVQAAIEASLNIKQFLVENRDGVQYCDAYGREVAYSPLSQALPVPGLTETVTVVKFADMAMPALKISQNFGETRQVSVFVPLLGQSEAALSATLWDAAMLRVTLTNGLPIVTIGDPSGFDRRRANTEYISAHFFAGQFPIKVELAVPFAMVRANYGDLDAVFTVLACIASAIFLLFSLSYVRRSRVPAFDLERAIERNEIKPYYQPVINLRTGELVGCEVLCRWEKRNGQVIMPGAFIDYAEVTGLAIPMTLSLMQQVRNDLGDLCRSLPEMKISINLFEGHFRDVGIVEDVQAIFGQSPISFRQLVFEITERRPLNNSIATTSVIAGLHALGCRLAMDDAGTGHSNLAYLATLGVDVIKIDRIFVDMIKPGISQVPVLDGLIAMAKDLDCEIVAEGVETEEQALYLRARGVLHAQGYIFAPALKIGAFRELATALGRPAPMPAGNAGAIASAA</sequence>
<dbReference type="SUPFAM" id="SSF141868">
    <property type="entry name" value="EAL domain-like"/>
    <property type="match status" value="1"/>
</dbReference>
<dbReference type="STRING" id="1770058.A3840_14405"/>
<evidence type="ECO:0000256" key="1">
    <source>
        <dbReference type="SAM" id="Phobius"/>
    </source>
</evidence>
<organism evidence="3 4">
    <name type="scientific">Devosia elaeis</name>
    <dbReference type="NCBI Taxonomy" id="1770058"/>
    <lineage>
        <taxon>Bacteria</taxon>
        <taxon>Pseudomonadati</taxon>
        <taxon>Pseudomonadota</taxon>
        <taxon>Alphaproteobacteria</taxon>
        <taxon>Hyphomicrobiales</taxon>
        <taxon>Devosiaceae</taxon>
        <taxon>Devosia</taxon>
    </lineage>
</organism>
<dbReference type="SMART" id="SM00052">
    <property type="entry name" value="EAL"/>
    <property type="match status" value="1"/>
</dbReference>
<keyword evidence="1" id="KW-1133">Transmembrane helix</keyword>
<feature type="domain" description="EAL" evidence="2">
    <location>
        <begin position="263"/>
        <end position="516"/>
    </location>
</feature>
<evidence type="ECO:0000259" key="2">
    <source>
        <dbReference type="PROSITE" id="PS50883"/>
    </source>
</evidence>
<dbReference type="Pfam" id="PF00563">
    <property type="entry name" value="EAL"/>
    <property type="match status" value="1"/>
</dbReference>
<feature type="transmembrane region" description="Helical" evidence="1">
    <location>
        <begin position="239"/>
        <end position="260"/>
    </location>
</feature>
<evidence type="ECO:0000313" key="4">
    <source>
        <dbReference type="Proteomes" id="UP000078389"/>
    </source>
</evidence>
<reference evidence="3 4" key="1">
    <citation type="submission" date="2016-03" db="EMBL/GenBank/DDBJ databases">
        <title>Genome sequencing of Devosia sp. S37.</title>
        <authorList>
            <person name="Mohd Nor M."/>
        </authorList>
    </citation>
    <scope>NUCLEOTIDE SEQUENCE [LARGE SCALE GENOMIC DNA]</scope>
    <source>
        <strain evidence="3 4">S37</strain>
    </source>
</reference>
<dbReference type="InterPro" id="IPR001633">
    <property type="entry name" value="EAL_dom"/>
</dbReference>
<dbReference type="InterPro" id="IPR035919">
    <property type="entry name" value="EAL_sf"/>
</dbReference>
<dbReference type="EMBL" id="LVVY01000106">
    <property type="protein sequence ID" value="OAM75704.1"/>
    <property type="molecule type" value="Genomic_DNA"/>
</dbReference>
<keyword evidence="1" id="KW-0472">Membrane</keyword>
<dbReference type="PROSITE" id="PS50883">
    <property type="entry name" value="EAL"/>
    <property type="match status" value="1"/>
</dbReference>
<keyword evidence="1" id="KW-0812">Transmembrane</keyword>
<dbReference type="Gene3D" id="3.20.20.450">
    <property type="entry name" value="EAL domain"/>
    <property type="match status" value="1"/>
</dbReference>
<dbReference type="PANTHER" id="PTHR33121">
    <property type="entry name" value="CYCLIC DI-GMP PHOSPHODIESTERASE PDEF"/>
    <property type="match status" value="1"/>
</dbReference>
<dbReference type="AlphaFoldDB" id="A0A178HUK0"/>
<dbReference type="Proteomes" id="UP000078389">
    <property type="component" value="Unassembled WGS sequence"/>
</dbReference>
<protein>
    <recommendedName>
        <fullName evidence="2">EAL domain-containing protein</fullName>
    </recommendedName>
</protein>
<name>A0A178HUK0_9HYPH</name>
<dbReference type="GO" id="GO:0071111">
    <property type="term" value="F:cyclic-guanylate-specific phosphodiesterase activity"/>
    <property type="evidence" value="ECO:0007669"/>
    <property type="project" value="InterPro"/>
</dbReference>
<gene>
    <name evidence="3" type="ORF">A3840_14405</name>
</gene>
<comment type="caution">
    <text evidence="3">The sequence shown here is derived from an EMBL/GenBank/DDBJ whole genome shotgun (WGS) entry which is preliminary data.</text>
</comment>
<dbReference type="RefSeq" id="WP_067458218.1">
    <property type="nucleotide sequence ID" value="NZ_LVVY01000106.1"/>
</dbReference>
<dbReference type="PANTHER" id="PTHR33121:SF79">
    <property type="entry name" value="CYCLIC DI-GMP PHOSPHODIESTERASE PDED-RELATED"/>
    <property type="match status" value="1"/>
</dbReference>
<dbReference type="CDD" id="cd01948">
    <property type="entry name" value="EAL"/>
    <property type="match status" value="1"/>
</dbReference>
<proteinExistence type="predicted"/>
<accession>A0A178HUK0</accession>
<dbReference type="OrthoDB" id="9814202at2"/>
<dbReference type="InterPro" id="IPR050706">
    <property type="entry name" value="Cyclic-di-GMP_PDE-like"/>
</dbReference>
<evidence type="ECO:0000313" key="3">
    <source>
        <dbReference type="EMBL" id="OAM75704.1"/>
    </source>
</evidence>
<keyword evidence="4" id="KW-1185">Reference proteome</keyword>